<dbReference type="Proteomes" id="UP000214747">
    <property type="component" value="Unassembled WGS sequence"/>
</dbReference>
<evidence type="ECO:0000313" key="6">
    <source>
        <dbReference type="Proteomes" id="UP000214747"/>
    </source>
</evidence>
<evidence type="ECO:0000256" key="1">
    <source>
        <dbReference type="ARBA" id="ARBA00023015"/>
    </source>
</evidence>
<reference evidence="5 6" key="1">
    <citation type="journal article" date="2010" name="Int. J. Syst. Evol. Microbiol.">
        <title>Reclassification of Herbaspirillum putei as a later heterotypic synonym of Herbaspirillum huttiense, with the description of H. huttiense subsp. huttiense subsp. nov. and H. huttiense subsp. putei subsp. nov., comb. nov., and description of Herbaspirillum aquaticum sp. nov.</title>
        <authorList>
            <person name="Dobritsa A.P."/>
            <person name="Reddy M.C."/>
            <person name="Samadpour M."/>
        </authorList>
    </citation>
    <scope>NUCLEOTIDE SEQUENCE [LARGE SCALE GENOMIC DNA]</scope>
    <source>
        <strain evidence="5 6">IEH 4430</strain>
    </source>
</reference>
<dbReference type="InterPro" id="IPR019888">
    <property type="entry name" value="Tscrpt_reg_AsnC-like"/>
</dbReference>
<evidence type="ECO:0000313" key="5">
    <source>
        <dbReference type="EMBL" id="OWY35772.1"/>
    </source>
</evidence>
<dbReference type="SUPFAM" id="SSF46785">
    <property type="entry name" value="Winged helix' DNA-binding domain"/>
    <property type="match status" value="1"/>
</dbReference>
<name>A0A225T136_9BURK</name>
<gene>
    <name evidence="5" type="ORF">CEJ45_05015</name>
</gene>
<dbReference type="InterPro" id="IPR019887">
    <property type="entry name" value="Tscrpt_reg_AsnC/Lrp_C"/>
</dbReference>
<dbReference type="Pfam" id="PF13412">
    <property type="entry name" value="HTH_24"/>
    <property type="match status" value="1"/>
</dbReference>
<keyword evidence="1" id="KW-0805">Transcription regulation</keyword>
<evidence type="ECO:0000256" key="2">
    <source>
        <dbReference type="ARBA" id="ARBA00023125"/>
    </source>
</evidence>
<dbReference type="EMBL" id="NJGV01000004">
    <property type="protein sequence ID" value="OWY35772.1"/>
    <property type="molecule type" value="Genomic_DNA"/>
</dbReference>
<accession>A0A225T136</accession>
<dbReference type="GO" id="GO:0043200">
    <property type="term" value="P:response to amino acid"/>
    <property type="evidence" value="ECO:0007669"/>
    <property type="project" value="TreeGrafter"/>
</dbReference>
<dbReference type="InterPro" id="IPR036388">
    <property type="entry name" value="WH-like_DNA-bd_sf"/>
</dbReference>
<dbReference type="Gene3D" id="1.10.10.10">
    <property type="entry name" value="Winged helix-like DNA-binding domain superfamily/Winged helix DNA-binding domain"/>
    <property type="match status" value="1"/>
</dbReference>
<keyword evidence="3" id="KW-0804">Transcription</keyword>
<organism evidence="5 6">
    <name type="scientific">Herbaspirillum aquaticum</name>
    <dbReference type="NCBI Taxonomy" id="568783"/>
    <lineage>
        <taxon>Bacteria</taxon>
        <taxon>Pseudomonadati</taxon>
        <taxon>Pseudomonadota</taxon>
        <taxon>Betaproteobacteria</taxon>
        <taxon>Burkholderiales</taxon>
        <taxon>Oxalobacteraceae</taxon>
        <taxon>Herbaspirillum</taxon>
    </lineage>
</organism>
<proteinExistence type="predicted"/>
<dbReference type="Gene3D" id="3.30.70.920">
    <property type="match status" value="1"/>
</dbReference>
<comment type="caution">
    <text evidence="5">The sequence shown here is derived from an EMBL/GenBank/DDBJ whole genome shotgun (WGS) entry which is preliminary data.</text>
</comment>
<keyword evidence="6" id="KW-1185">Reference proteome</keyword>
<dbReference type="PANTHER" id="PTHR30154">
    <property type="entry name" value="LEUCINE-RESPONSIVE REGULATORY PROTEIN"/>
    <property type="match status" value="1"/>
</dbReference>
<dbReference type="RefSeq" id="WP_039785713.1">
    <property type="nucleotide sequence ID" value="NZ_JARJFG010000015.1"/>
</dbReference>
<sequence length="172" mass="19361">MSIINVDRYDLALLTELQRDGHITNSALGLKVHLSTSQISRRVQRLEEAHVIERYTAVLDPAVVGLGVTAFTTVTLDRQGETRGELFEKAVETMPEVTECFSVTGEGDYILRIVAPDLAAFSEFMMTRLLRLPGVTNVKSNITLKKVKQSHELPLEHVMQPVKSRQRIRFSQ</sequence>
<dbReference type="GeneID" id="90164044"/>
<keyword evidence="2" id="KW-0238">DNA-binding</keyword>
<evidence type="ECO:0000259" key="4">
    <source>
        <dbReference type="PROSITE" id="PS50956"/>
    </source>
</evidence>
<dbReference type="GO" id="GO:0005829">
    <property type="term" value="C:cytosol"/>
    <property type="evidence" value="ECO:0007669"/>
    <property type="project" value="TreeGrafter"/>
</dbReference>
<feature type="domain" description="HTH asnC-type" evidence="4">
    <location>
        <begin position="6"/>
        <end position="67"/>
    </location>
</feature>
<protein>
    <submittedName>
        <fullName evidence="5">Lrp/AsnC family transcriptional regulator</fullName>
    </submittedName>
</protein>
<dbReference type="InterPro" id="IPR000485">
    <property type="entry name" value="AsnC-type_HTH_dom"/>
</dbReference>
<dbReference type="InterPro" id="IPR036390">
    <property type="entry name" value="WH_DNA-bd_sf"/>
</dbReference>
<dbReference type="SMART" id="SM00344">
    <property type="entry name" value="HTH_ASNC"/>
    <property type="match status" value="1"/>
</dbReference>
<dbReference type="SUPFAM" id="SSF54909">
    <property type="entry name" value="Dimeric alpha+beta barrel"/>
    <property type="match status" value="1"/>
</dbReference>
<dbReference type="PROSITE" id="PS50956">
    <property type="entry name" value="HTH_ASNC_2"/>
    <property type="match status" value="1"/>
</dbReference>
<dbReference type="GO" id="GO:0043565">
    <property type="term" value="F:sequence-specific DNA binding"/>
    <property type="evidence" value="ECO:0007669"/>
    <property type="project" value="InterPro"/>
</dbReference>
<evidence type="ECO:0000256" key="3">
    <source>
        <dbReference type="ARBA" id="ARBA00023163"/>
    </source>
</evidence>
<dbReference type="PRINTS" id="PR00033">
    <property type="entry name" value="HTHASNC"/>
</dbReference>
<dbReference type="AlphaFoldDB" id="A0A225T136"/>
<dbReference type="Pfam" id="PF01037">
    <property type="entry name" value="AsnC_trans_reg"/>
    <property type="match status" value="1"/>
</dbReference>
<dbReference type="PANTHER" id="PTHR30154:SF34">
    <property type="entry name" value="TRANSCRIPTIONAL REGULATOR AZLB"/>
    <property type="match status" value="1"/>
</dbReference>
<dbReference type="InterPro" id="IPR011008">
    <property type="entry name" value="Dimeric_a/b-barrel"/>
</dbReference>